<dbReference type="EMBL" id="CM039428">
    <property type="protein sequence ID" value="KAI4352271.1"/>
    <property type="molecule type" value="Genomic_DNA"/>
</dbReference>
<evidence type="ECO:0000313" key="1">
    <source>
        <dbReference type="EMBL" id="KAI4352271.1"/>
    </source>
</evidence>
<reference evidence="1 2" key="1">
    <citation type="journal article" date="2022" name="DNA Res.">
        <title>Chromosomal-level genome assembly of the orchid tree Bauhinia variegata (Leguminosae; Cercidoideae) supports the allotetraploid origin hypothesis of Bauhinia.</title>
        <authorList>
            <person name="Zhong Y."/>
            <person name="Chen Y."/>
            <person name="Zheng D."/>
            <person name="Pang J."/>
            <person name="Liu Y."/>
            <person name="Luo S."/>
            <person name="Meng S."/>
            <person name="Qian L."/>
            <person name="Wei D."/>
            <person name="Dai S."/>
            <person name="Zhou R."/>
        </authorList>
    </citation>
    <scope>NUCLEOTIDE SEQUENCE [LARGE SCALE GENOMIC DNA]</scope>
    <source>
        <strain evidence="1">BV-YZ2020</strain>
    </source>
</reference>
<gene>
    <name evidence="1" type="ORF">L6164_006540</name>
</gene>
<keyword evidence="2" id="KW-1185">Reference proteome</keyword>
<comment type="caution">
    <text evidence="1">The sequence shown here is derived from an EMBL/GenBank/DDBJ whole genome shotgun (WGS) entry which is preliminary data.</text>
</comment>
<dbReference type="Proteomes" id="UP000828941">
    <property type="component" value="Chromosome 3"/>
</dbReference>
<evidence type="ECO:0000313" key="2">
    <source>
        <dbReference type="Proteomes" id="UP000828941"/>
    </source>
</evidence>
<name>A0ACB9PUS7_BAUVA</name>
<accession>A0ACB9PUS7</accession>
<proteinExistence type="predicted"/>
<organism evidence="1 2">
    <name type="scientific">Bauhinia variegata</name>
    <name type="common">Purple orchid tree</name>
    <name type="synonym">Phanera variegata</name>
    <dbReference type="NCBI Taxonomy" id="167791"/>
    <lineage>
        <taxon>Eukaryota</taxon>
        <taxon>Viridiplantae</taxon>
        <taxon>Streptophyta</taxon>
        <taxon>Embryophyta</taxon>
        <taxon>Tracheophyta</taxon>
        <taxon>Spermatophyta</taxon>
        <taxon>Magnoliopsida</taxon>
        <taxon>eudicotyledons</taxon>
        <taxon>Gunneridae</taxon>
        <taxon>Pentapetalae</taxon>
        <taxon>rosids</taxon>
        <taxon>fabids</taxon>
        <taxon>Fabales</taxon>
        <taxon>Fabaceae</taxon>
        <taxon>Cercidoideae</taxon>
        <taxon>Cercideae</taxon>
        <taxon>Bauhiniinae</taxon>
        <taxon>Bauhinia</taxon>
    </lineage>
</organism>
<sequence length="114" mass="12965">MKTILFTFLLMLSILFLSSSTSARTRLTRNGGKLQVSPPSFTSPTRDPKHPVPIRIPPSCNTYKRQYLLEKEFHYLRTVIATTLDPCQKKVFIVFHSSSTTSTRVSKQMEIGLC</sequence>
<protein>
    <submittedName>
        <fullName evidence="1">Uncharacterized protein</fullName>
    </submittedName>
</protein>